<dbReference type="GeneID" id="6751065"/>
<gene>
    <name evidence="1" type="ORF">TRIADDRAFT_53154</name>
</gene>
<dbReference type="FunCoup" id="B3RNG1">
    <property type="interactions" value="38"/>
</dbReference>
<keyword evidence="2" id="KW-1185">Reference proteome</keyword>
<dbReference type="RefSeq" id="XP_002109281.1">
    <property type="nucleotide sequence ID" value="XM_002109245.1"/>
</dbReference>
<evidence type="ECO:0008006" key="3">
    <source>
        <dbReference type="Google" id="ProtNLM"/>
    </source>
</evidence>
<dbReference type="EMBL" id="DS985242">
    <property type="protein sequence ID" value="EDV27447.1"/>
    <property type="molecule type" value="Genomic_DNA"/>
</dbReference>
<sequence>MTAVVSGTFVGTYRESYETNPLLKKSELGRPLNRGFTLPGDDFVYGVANHDKGGGAAQAIMHWNKDLNHKTKLPALKKKEQQPKDFITMNKAATQSGITTSKEQAEFREVNEIRLKKSYERRAKQAHRIPVEAVFGHPTRPSTPVFDLLEHKYQEKWIQEKRQHELHTREKKQQKMLNGKIYETKASLLRKFEPPVQQTSFWHMPKWEKVPAHLETFRSVKAREASFQKLYQDGTARKAIHELGGWLKQYFIVSDIINAVIYMIRNLFAVDVRRNYRRSCSRELTTCFNSRLKCPA</sequence>
<dbReference type="eggNOG" id="ENOG502S0WI">
    <property type="taxonomic scope" value="Eukaryota"/>
</dbReference>
<reference evidence="1 2" key="1">
    <citation type="journal article" date="2008" name="Nature">
        <title>The Trichoplax genome and the nature of placozoans.</title>
        <authorList>
            <person name="Srivastava M."/>
            <person name="Begovic E."/>
            <person name="Chapman J."/>
            <person name="Putnam N.H."/>
            <person name="Hellsten U."/>
            <person name="Kawashima T."/>
            <person name="Kuo A."/>
            <person name="Mitros T."/>
            <person name="Salamov A."/>
            <person name="Carpenter M.L."/>
            <person name="Signorovitch A.Y."/>
            <person name="Moreno M.A."/>
            <person name="Kamm K."/>
            <person name="Grimwood J."/>
            <person name="Schmutz J."/>
            <person name="Shapiro H."/>
            <person name="Grigoriev I.V."/>
            <person name="Buss L.W."/>
            <person name="Schierwater B."/>
            <person name="Dellaporta S.L."/>
            <person name="Rokhsar D.S."/>
        </authorList>
    </citation>
    <scope>NUCLEOTIDE SEQUENCE [LARGE SCALE GENOMIC DNA]</scope>
    <source>
        <strain evidence="1 2">Grell-BS-1999</strain>
    </source>
</reference>
<dbReference type="AlphaFoldDB" id="B3RNG1"/>
<dbReference type="STRING" id="10228.B3RNG1"/>
<dbReference type="OrthoDB" id="532484at2759"/>
<organism evidence="1 2">
    <name type="scientific">Trichoplax adhaerens</name>
    <name type="common">Trichoplax reptans</name>
    <dbReference type="NCBI Taxonomy" id="10228"/>
    <lineage>
        <taxon>Eukaryota</taxon>
        <taxon>Metazoa</taxon>
        <taxon>Placozoa</taxon>
        <taxon>Uniplacotomia</taxon>
        <taxon>Trichoplacea</taxon>
        <taxon>Trichoplacidae</taxon>
        <taxon>Trichoplax</taxon>
    </lineage>
</organism>
<accession>B3RNG1</accession>
<proteinExistence type="predicted"/>
<dbReference type="PhylomeDB" id="B3RNG1"/>
<dbReference type="KEGG" id="tad:TRIADDRAFT_53154"/>
<dbReference type="OMA" id="QPTCPQE"/>
<name>B3RNG1_TRIAD</name>
<dbReference type="PANTHER" id="PTHR28617:SF1">
    <property type="entry name" value="CILIA- AND FLAGELLA-ASSOCIATED PROTEIN 77"/>
    <property type="match status" value="1"/>
</dbReference>
<dbReference type="Proteomes" id="UP000009022">
    <property type="component" value="Unassembled WGS sequence"/>
</dbReference>
<protein>
    <recommendedName>
        <fullName evidence="3">Cilia- and flagella-associated protein 77</fullName>
    </recommendedName>
</protein>
<dbReference type="CTD" id="6751065"/>
<dbReference type="InterPro" id="IPR029147">
    <property type="entry name" value="CFAP77"/>
</dbReference>
<dbReference type="Pfam" id="PF14825">
    <property type="entry name" value="CFAP77"/>
    <property type="match status" value="1"/>
</dbReference>
<evidence type="ECO:0000313" key="2">
    <source>
        <dbReference type="Proteomes" id="UP000009022"/>
    </source>
</evidence>
<dbReference type="PANTHER" id="PTHR28617">
    <property type="entry name" value="CILIA- AND FLAGELLA-ASSOCIATED PROTEIN 77"/>
    <property type="match status" value="1"/>
</dbReference>
<dbReference type="InParanoid" id="B3RNG1"/>
<evidence type="ECO:0000313" key="1">
    <source>
        <dbReference type="EMBL" id="EDV27447.1"/>
    </source>
</evidence>
<dbReference type="HOGENOM" id="CLU_060116_1_0_1"/>